<dbReference type="InterPro" id="IPR059181">
    <property type="entry name" value="RWDD2A-B_C"/>
</dbReference>
<dbReference type="OMA" id="IDAYMSF"/>
<dbReference type="GeneID" id="18168443"/>
<dbReference type="InterPro" id="IPR010541">
    <property type="entry name" value="Prp3_C"/>
</dbReference>
<dbReference type="Pfam" id="PF06544">
    <property type="entry name" value="Prp3_C"/>
    <property type="match status" value="1"/>
</dbReference>
<name>G3JMC1_CORMM</name>
<dbReference type="Proteomes" id="UP000001610">
    <property type="component" value="Unassembled WGS sequence"/>
</dbReference>
<reference evidence="2 3" key="1">
    <citation type="journal article" date="2011" name="Genome Biol.">
        <title>Genome sequence of the insect pathogenic fungus Cordyceps militaris, a valued traditional Chinese medicine.</title>
        <authorList>
            <person name="Zheng P."/>
            <person name="Xia Y."/>
            <person name="Xiao G."/>
            <person name="Xiong C."/>
            <person name="Hu X."/>
            <person name="Zhang S."/>
            <person name="Zheng H."/>
            <person name="Huang Y."/>
            <person name="Zhou Y."/>
            <person name="Wang S."/>
            <person name="Zhao G.P."/>
            <person name="Liu X."/>
            <person name="St Leger R.J."/>
            <person name="Wang C."/>
        </authorList>
    </citation>
    <scope>NUCLEOTIDE SEQUENCE [LARGE SCALE GENOMIC DNA]</scope>
    <source>
        <strain evidence="2 3">CM01</strain>
    </source>
</reference>
<evidence type="ECO:0000313" key="3">
    <source>
        <dbReference type="Proteomes" id="UP000001610"/>
    </source>
</evidence>
<dbReference type="CDD" id="cd24163">
    <property type="entry name" value="RWDD2_C"/>
    <property type="match status" value="1"/>
</dbReference>
<dbReference type="OrthoDB" id="432412at2759"/>
<dbReference type="InterPro" id="IPR017359">
    <property type="entry name" value="Phi-like"/>
</dbReference>
<dbReference type="AlphaFoldDB" id="G3JMC1"/>
<protein>
    <submittedName>
        <fullName evidence="2">DUF1115 domain protein</fullName>
    </submittedName>
</protein>
<dbReference type="EMBL" id="JH126403">
    <property type="protein sequence ID" value="EGX90009.1"/>
    <property type="molecule type" value="Genomic_DNA"/>
</dbReference>
<evidence type="ECO:0000259" key="1">
    <source>
        <dbReference type="Pfam" id="PF06544"/>
    </source>
</evidence>
<dbReference type="eggNOG" id="ENOG502S0MQ">
    <property type="taxonomic scope" value="Eukaryota"/>
</dbReference>
<sequence length="307" mass="33436">MQGRAASGAILPRALLEAQLGQIDLLMAMYPIEGSVVVADSSTPALKCLREALAEDSMSDVPSSLGDIDLVLELDIPPQDNQASRRTAQLSITIPLRHPQDEDTTEDAPPARIRLQQPSWMSKAEASNLMAELPVDDDLFASIENVTAAVSSHLSQTQIHEEKASAASAAAPATTEEALTRVWFYFPSISTRSKRDDLVQHAPSYGLTGFLLAGKPGLLCVEGGARAVDDYMRFIKTESWGDIPAHHKKVSERYRQPGLEARAFAGMHEITGTLERRGERANRNDMRALEAWLAERGLGDALVKVLI</sequence>
<dbReference type="RefSeq" id="XP_006671633.1">
    <property type="nucleotide sequence ID" value="XM_006671570.1"/>
</dbReference>
<dbReference type="STRING" id="983644.G3JMC1"/>
<gene>
    <name evidence="2" type="ORF">CCM_06429</name>
</gene>
<proteinExistence type="predicted"/>
<accession>G3JMC1</accession>
<organism evidence="2 3">
    <name type="scientific">Cordyceps militaris (strain CM01)</name>
    <name type="common">Caterpillar fungus</name>
    <dbReference type="NCBI Taxonomy" id="983644"/>
    <lineage>
        <taxon>Eukaryota</taxon>
        <taxon>Fungi</taxon>
        <taxon>Dikarya</taxon>
        <taxon>Ascomycota</taxon>
        <taxon>Pezizomycotina</taxon>
        <taxon>Sordariomycetes</taxon>
        <taxon>Hypocreomycetidae</taxon>
        <taxon>Hypocreales</taxon>
        <taxon>Cordycipitaceae</taxon>
        <taxon>Cordyceps</taxon>
    </lineage>
</organism>
<dbReference type="InParanoid" id="G3JMC1"/>
<dbReference type="HOGENOM" id="CLU_064566_0_0_1"/>
<keyword evidence="3" id="KW-1185">Reference proteome</keyword>
<dbReference type="KEGG" id="cmt:CCM_06429"/>
<dbReference type="PANTHER" id="PTHR15955:SF10">
    <property type="entry name" value="DUF1115 DOMAIN PROTEIN (AFU_ORTHOLOGUE AFUA_5G14750)"/>
    <property type="match status" value="1"/>
</dbReference>
<dbReference type="VEuPathDB" id="FungiDB:CCM_06429"/>
<dbReference type="SUPFAM" id="SSF54495">
    <property type="entry name" value="UBC-like"/>
    <property type="match status" value="1"/>
</dbReference>
<dbReference type="Gene3D" id="3.10.110.10">
    <property type="entry name" value="Ubiquitin Conjugating Enzyme"/>
    <property type="match status" value="1"/>
</dbReference>
<feature type="domain" description="Small nuclear ribonucleoprotein Prp3 C-terminal" evidence="1">
    <location>
        <begin position="183"/>
        <end position="256"/>
    </location>
</feature>
<dbReference type="InterPro" id="IPR016135">
    <property type="entry name" value="UBQ-conjugating_enzyme/RWD"/>
</dbReference>
<evidence type="ECO:0000313" key="2">
    <source>
        <dbReference type="EMBL" id="EGX90009.1"/>
    </source>
</evidence>
<dbReference type="PANTHER" id="PTHR15955">
    <property type="entry name" value="RWD DOMAIN CONTAINING PROTEIN 2"/>
    <property type="match status" value="1"/>
</dbReference>
<dbReference type="PIRSF" id="PIRSF038021">
    <property type="entry name" value="UCP038021_RWDD2"/>
    <property type="match status" value="1"/>
</dbReference>